<dbReference type="InterPro" id="IPR000832">
    <property type="entry name" value="GPCR_2_secretin-like"/>
</dbReference>
<sequence length="363" mass="41517">MDFLLKRLKGSLFLCVAGGLGGWSSEGCVFYNTSLMYTTCHCNHLTHFGVLMDLSRSPIDERDDRILTMITYIGCGLSSIFLGVTLVTYIAFGKLRRDYPSKILMNLSTALLLLNLVFLVNSWFSSFGSYGLCITIAVFMHYFLLASFTWMGLEAVHMYFALVKVFNVYIPSYILNCWVQNNATFYVSVVAYFMLVLVCNLGVFIVVLVQIRNMKSKKPAGTRSGFLYDLKGIVSLTFLLGLTWSFACFAWGPAKVPFLYLFSIFNSLQGFFIFLFHCLMKENVRKQWRIHLCCGRFRLEDYSGTPLLLLCSFKILQSNTTRLSDSVNEISTQMIGVDFLFLFYSEKGCIYQSFYLCFVRMSH</sequence>
<reference evidence="11" key="2">
    <citation type="submission" date="2025-08" db="UniProtKB">
        <authorList>
            <consortium name="Ensembl"/>
        </authorList>
    </citation>
    <scope>IDENTIFICATION</scope>
</reference>
<feature type="transmembrane region" description="Helical" evidence="7">
    <location>
        <begin position="129"/>
        <end position="151"/>
    </location>
</feature>
<dbReference type="AlphaFoldDB" id="A0A8C4XBS8"/>
<dbReference type="PROSITE" id="PS50261">
    <property type="entry name" value="G_PROTEIN_RECEP_F2_4"/>
    <property type="match status" value="1"/>
</dbReference>
<dbReference type="PROSITE" id="PS50221">
    <property type="entry name" value="GAIN_B"/>
    <property type="match status" value="1"/>
</dbReference>
<evidence type="ECO:0000256" key="2">
    <source>
        <dbReference type="ARBA" id="ARBA00022692"/>
    </source>
</evidence>
<feature type="chain" id="PRO_5034055493" evidence="8">
    <location>
        <begin position="23"/>
        <end position="363"/>
    </location>
</feature>
<dbReference type="InterPro" id="IPR046338">
    <property type="entry name" value="GAIN_dom_sf"/>
</dbReference>
<feature type="signal peptide" evidence="8">
    <location>
        <begin position="1"/>
        <end position="22"/>
    </location>
</feature>
<evidence type="ECO:0000259" key="10">
    <source>
        <dbReference type="PROSITE" id="PS50261"/>
    </source>
</evidence>
<proteinExistence type="predicted"/>
<dbReference type="Gene3D" id="2.60.220.50">
    <property type="match status" value="1"/>
</dbReference>
<dbReference type="Pfam" id="PF00002">
    <property type="entry name" value="7tm_2"/>
    <property type="match status" value="2"/>
</dbReference>
<dbReference type="InterPro" id="IPR000203">
    <property type="entry name" value="GPS"/>
</dbReference>
<keyword evidence="3 8" id="KW-0732">Signal</keyword>
<evidence type="ECO:0000256" key="8">
    <source>
        <dbReference type="SAM" id="SignalP"/>
    </source>
</evidence>
<keyword evidence="4 7" id="KW-1133">Transmembrane helix</keyword>
<dbReference type="InterPro" id="IPR017983">
    <property type="entry name" value="GPCR_2_secretin-like_CS"/>
</dbReference>
<protein>
    <submittedName>
        <fullName evidence="11">Adhesion G protein-coupled receptor G4b</fullName>
    </submittedName>
</protein>
<evidence type="ECO:0000256" key="1">
    <source>
        <dbReference type="ARBA" id="ARBA00004141"/>
    </source>
</evidence>
<dbReference type="InterPro" id="IPR017981">
    <property type="entry name" value="GPCR_2-like_7TM"/>
</dbReference>
<feature type="domain" description="G-protein coupled receptors family 2 profile 2" evidence="10">
    <location>
        <begin position="67"/>
        <end position="281"/>
    </location>
</feature>
<keyword evidence="5 7" id="KW-0472">Membrane</keyword>
<dbReference type="SMART" id="SM00303">
    <property type="entry name" value="GPS"/>
    <property type="match status" value="1"/>
</dbReference>
<evidence type="ECO:0000256" key="7">
    <source>
        <dbReference type="SAM" id="Phobius"/>
    </source>
</evidence>
<dbReference type="Gene3D" id="1.20.1070.10">
    <property type="entry name" value="Rhodopsin 7-helix transmembrane proteins"/>
    <property type="match status" value="2"/>
</dbReference>
<evidence type="ECO:0000313" key="12">
    <source>
        <dbReference type="Proteomes" id="UP000694620"/>
    </source>
</evidence>
<name>A0A8C4XBS8_ERPCA</name>
<dbReference type="GO" id="GO:0004930">
    <property type="term" value="F:G protein-coupled receptor activity"/>
    <property type="evidence" value="ECO:0007669"/>
    <property type="project" value="InterPro"/>
</dbReference>
<dbReference type="GO" id="GO:0007189">
    <property type="term" value="P:adenylate cyclase-activating G protein-coupled receptor signaling pathway"/>
    <property type="evidence" value="ECO:0007669"/>
    <property type="project" value="TreeGrafter"/>
</dbReference>
<dbReference type="Pfam" id="PF01825">
    <property type="entry name" value="GPS"/>
    <property type="match status" value="1"/>
</dbReference>
<dbReference type="Proteomes" id="UP000694620">
    <property type="component" value="Chromosome 12"/>
</dbReference>
<keyword evidence="2 7" id="KW-0812">Transmembrane</keyword>
<dbReference type="Ensembl" id="ENSECRT00000019744.1">
    <property type="protein sequence ID" value="ENSECRP00000019350.1"/>
    <property type="gene ID" value="ENSECRG00000012952.1"/>
</dbReference>
<feature type="domain" description="GAIN-B" evidence="9">
    <location>
        <begin position="1"/>
        <end position="58"/>
    </location>
</feature>
<evidence type="ECO:0000256" key="6">
    <source>
        <dbReference type="ARBA" id="ARBA00023157"/>
    </source>
</evidence>
<organism evidence="11 12">
    <name type="scientific">Erpetoichthys calabaricus</name>
    <name type="common">Rope fish</name>
    <name type="synonym">Calamoichthys calabaricus</name>
    <dbReference type="NCBI Taxonomy" id="27687"/>
    <lineage>
        <taxon>Eukaryota</taxon>
        <taxon>Metazoa</taxon>
        <taxon>Chordata</taxon>
        <taxon>Craniata</taxon>
        <taxon>Vertebrata</taxon>
        <taxon>Euteleostomi</taxon>
        <taxon>Actinopterygii</taxon>
        <taxon>Polypteriformes</taxon>
        <taxon>Polypteridae</taxon>
        <taxon>Erpetoichthys</taxon>
    </lineage>
</organism>
<evidence type="ECO:0000256" key="4">
    <source>
        <dbReference type="ARBA" id="ARBA00022989"/>
    </source>
</evidence>
<dbReference type="InterPro" id="IPR057244">
    <property type="entry name" value="GAIN_B"/>
</dbReference>
<evidence type="ECO:0000313" key="11">
    <source>
        <dbReference type="Ensembl" id="ENSECRP00000019350.1"/>
    </source>
</evidence>
<feature type="transmembrane region" description="Helical" evidence="7">
    <location>
        <begin position="185"/>
        <end position="209"/>
    </location>
</feature>
<evidence type="ECO:0000259" key="9">
    <source>
        <dbReference type="PROSITE" id="PS50221"/>
    </source>
</evidence>
<feature type="transmembrane region" description="Helical" evidence="7">
    <location>
        <begin position="230"/>
        <end position="252"/>
    </location>
</feature>
<evidence type="ECO:0000256" key="5">
    <source>
        <dbReference type="ARBA" id="ARBA00023136"/>
    </source>
</evidence>
<feature type="transmembrane region" description="Helical" evidence="7">
    <location>
        <begin position="66"/>
        <end position="92"/>
    </location>
</feature>
<dbReference type="GO" id="GO:0005886">
    <property type="term" value="C:plasma membrane"/>
    <property type="evidence" value="ECO:0007669"/>
    <property type="project" value="TreeGrafter"/>
</dbReference>
<dbReference type="GeneTree" id="ENSGT00940000156341"/>
<evidence type="ECO:0000256" key="3">
    <source>
        <dbReference type="ARBA" id="ARBA00022729"/>
    </source>
</evidence>
<dbReference type="GO" id="GO:0007166">
    <property type="term" value="P:cell surface receptor signaling pathway"/>
    <property type="evidence" value="ECO:0007669"/>
    <property type="project" value="InterPro"/>
</dbReference>
<dbReference type="PROSITE" id="PS00650">
    <property type="entry name" value="G_PROTEIN_RECEP_F2_2"/>
    <property type="match status" value="1"/>
</dbReference>
<dbReference type="PANTHER" id="PTHR12011:SF277">
    <property type="entry name" value="ADHESION G-PROTEIN COUPLED RECEPTOR G4"/>
    <property type="match status" value="1"/>
</dbReference>
<feature type="transmembrane region" description="Helical" evidence="7">
    <location>
        <begin position="104"/>
        <end position="123"/>
    </location>
</feature>
<keyword evidence="6" id="KW-1015">Disulfide bond</keyword>
<dbReference type="PANTHER" id="PTHR12011">
    <property type="entry name" value="ADHESION G-PROTEIN COUPLED RECEPTOR"/>
    <property type="match status" value="1"/>
</dbReference>
<comment type="subcellular location">
    <subcellularLocation>
        <location evidence="1">Membrane</location>
        <topology evidence="1">Multi-pass membrane protein</topology>
    </subcellularLocation>
</comment>
<feature type="transmembrane region" description="Helical" evidence="7">
    <location>
        <begin position="258"/>
        <end position="279"/>
    </location>
</feature>
<reference evidence="11" key="3">
    <citation type="submission" date="2025-09" db="UniProtKB">
        <authorList>
            <consortium name="Ensembl"/>
        </authorList>
    </citation>
    <scope>IDENTIFICATION</scope>
</reference>
<keyword evidence="12" id="KW-1185">Reference proteome</keyword>
<accession>A0A8C4XBS8</accession>
<reference evidence="11" key="1">
    <citation type="submission" date="2021-06" db="EMBL/GenBank/DDBJ databases">
        <authorList>
            <consortium name="Wellcome Sanger Institute Data Sharing"/>
        </authorList>
    </citation>
    <scope>NUCLEOTIDE SEQUENCE [LARGE SCALE GENOMIC DNA]</scope>
</reference>